<accession>A0A975BXH5</accession>
<dbReference type="KEGG" id="dmm:dnm_090720"/>
<name>A0A975BXH5_9BACT</name>
<dbReference type="EMBL" id="CP061800">
    <property type="protein sequence ID" value="QTA92979.1"/>
    <property type="molecule type" value="Genomic_DNA"/>
</dbReference>
<evidence type="ECO:0000313" key="2">
    <source>
        <dbReference type="Proteomes" id="UP000663722"/>
    </source>
</evidence>
<evidence type="ECO:0000313" key="1">
    <source>
        <dbReference type="EMBL" id="QTA92979.1"/>
    </source>
</evidence>
<protein>
    <submittedName>
        <fullName evidence="1">Uncharacterized protein</fullName>
    </submittedName>
</protein>
<gene>
    <name evidence="1" type="ORF">dnm_090720</name>
</gene>
<organism evidence="1 2">
    <name type="scientific">Desulfonema magnum</name>
    <dbReference type="NCBI Taxonomy" id="45655"/>
    <lineage>
        <taxon>Bacteria</taxon>
        <taxon>Pseudomonadati</taxon>
        <taxon>Thermodesulfobacteriota</taxon>
        <taxon>Desulfobacteria</taxon>
        <taxon>Desulfobacterales</taxon>
        <taxon>Desulfococcaceae</taxon>
        <taxon>Desulfonema</taxon>
    </lineage>
</organism>
<reference evidence="1" key="1">
    <citation type="journal article" date="2021" name="Microb. Physiol.">
        <title>Proteogenomic Insights into the Physiology of Marine, Sulfate-Reducing, Filamentous Desulfonema limicola and Desulfonema magnum.</title>
        <authorList>
            <person name="Schnaars V."/>
            <person name="Wohlbrand L."/>
            <person name="Scheve S."/>
            <person name="Hinrichs C."/>
            <person name="Reinhardt R."/>
            <person name="Rabus R."/>
        </authorList>
    </citation>
    <scope>NUCLEOTIDE SEQUENCE</scope>
    <source>
        <strain evidence="1">4be13</strain>
    </source>
</reference>
<dbReference type="AlphaFoldDB" id="A0A975BXH5"/>
<proteinExistence type="predicted"/>
<dbReference type="RefSeq" id="WP_207680122.1">
    <property type="nucleotide sequence ID" value="NZ_CP061800.1"/>
</dbReference>
<keyword evidence="2" id="KW-1185">Reference proteome</keyword>
<sequence length="69" mass="7904">MNDSFRNDFGSNILRLTAEVRQSALSCSWLQPEFDVRLRRELSRTLSQMPALSDPELIPGHFSFFTLSA</sequence>
<dbReference type="Proteomes" id="UP000663722">
    <property type="component" value="Chromosome"/>
</dbReference>